<reference evidence="10 11" key="1">
    <citation type="submission" date="2021-04" db="EMBL/GenBank/DDBJ databases">
        <authorList>
            <person name="De Guttry C."/>
            <person name="Zahm M."/>
            <person name="Klopp C."/>
            <person name="Cabau C."/>
            <person name="Louis A."/>
            <person name="Berthelot C."/>
            <person name="Parey E."/>
            <person name="Roest Crollius H."/>
            <person name="Montfort J."/>
            <person name="Robinson-Rechavi M."/>
            <person name="Bucao C."/>
            <person name="Bouchez O."/>
            <person name="Gislard M."/>
            <person name="Lluch J."/>
            <person name="Milhes M."/>
            <person name="Lampietro C."/>
            <person name="Lopez Roques C."/>
            <person name="Donnadieu C."/>
            <person name="Braasch I."/>
            <person name="Desvignes T."/>
            <person name="Postlethwait J."/>
            <person name="Bobe J."/>
            <person name="Wedekind C."/>
            <person name="Guiguen Y."/>
        </authorList>
    </citation>
    <scope>NUCLEOTIDE SEQUENCE [LARGE SCALE GENOMIC DNA]</scope>
    <source>
        <strain evidence="10">Cs_M1</strain>
        <tissue evidence="10">Blood</tissue>
    </source>
</reference>
<keyword evidence="5" id="KW-0547">Nucleotide-binding</keyword>
<evidence type="ECO:0000256" key="1">
    <source>
        <dbReference type="ARBA" id="ARBA00004496"/>
    </source>
</evidence>
<evidence type="ECO:0000259" key="8">
    <source>
        <dbReference type="Pfam" id="PF17776"/>
    </source>
</evidence>
<keyword evidence="6" id="KW-0067">ATP-binding</keyword>
<evidence type="ECO:0000256" key="4">
    <source>
        <dbReference type="ARBA" id="ARBA00022737"/>
    </source>
</evidence>
<name>A0AAN8QNJ3_9TELE</name>
<keyword evidence="4" id="KW-0677">Repeat</keyword>
<comment type="caution">
    <text evidence="10">The sequence shown here is derived from an EMBL/GenBank/DDBJ whole genome shotgun (WGS) entry which is preliminary data.</text>
</comment>
<dbReference type="GO" id="GO:0005737">
    <property type="term" value="C:cytoplasm"/>
    <property type="evidence" value="ECO:0007669"/>
    <property type="project" value="UniProtKB-SubCell"/>
</dbReference>
<evidence type="ECO:0000313" key="11">
    <source>
        <dbReference type="Proteomes" id="UP001356427"/>
    </source>
</evidence>
<dbReference type="InterPro" id="IPR051261">
    <property type="entry name" value="NLR"/>
</dbReference>
<evidence type="ECO:0000256" key="3">
    <source>
        <dbReference type="ARBA" id="ARBA00022614"/>
    </source>
</evidence>
<dbReference type="Proteomes" id="UP001356427">
    <property type="component" value="Unassembled WGS sequence"/>
</dbReference>
<evidence type="ECO:0000259" key="9">
    <source>
        <dbReference type="Pfam" id="PF17779"/>
    </source>
</evidence>
<keyword evidence="11" id="KW-1185">Reference proteome</keyword>
<protein>
    <submittedName>
        <fullName evidence="10">Uncharacterized protein</fullName>
    </submittedName>
</protein>
<proteinExistence type="predicted"/>
<evidence type="ECO:0000313" key="10">
    <source>
        <dbReference type="EMBL" id="KAK6296197.1"/>
    </source>
</evidence>
<dbReference type="GO" id="GO:0005524">
    <property type="term" value="F:ATP binding"/>
    <property type="evidence" value="ECO:0007669"/>
    <property type="project" value="UniProtKB-KW"/>
</dbReference>
<evidence type="ECO:0000256" key="5">
    <source>
        <dbReference type="ARBA" id="ARBA00022741"/>
    </source>
</evidence>
<organism evidence="10 11">
    <name type="scientific">Coregonus suidteri</name>
    <dbReference type="NCBI Taxonomy" id="861788"/>
    <lineage>
        <taxon>Eukaryota</taxon>
        <taxon>Metazoa</taxon>
        <taxon>Chordata</taxon>
        <taxon>Craniata</taxon>
        <taxon>Vertebrata</taxon>
        <taxon>Euteleostomi</taxon>
        <taxon>Actinopterygii</taxon>
        <taxon>Neopterygii</taxon>
        <taxon>Teleostei</taxon>
        <taxon>Protacanthopterygii</taxon>
        <taxon>Salmoniformes</taxon>
        <taxon>Salmonidae</taxon>
        <taxon>Coregoninae</taxon>
        <taxon>Coregonus</taxon>
    </lineage>
</organism>
<evidence type="ECO:0000256" key="6">
    <source>
        <dbReference type="ARBA" id="ARBA00022840"/>
    </source>
</evidence>
<evidence type="ECO:0000256" key="7">
    <source>
        <dbReference type="SAM" id="MobiDB-lite"/>
    </source>
</evidence>
<keyword evidence="2" id="KW-0963">Cytoplasm</keyword>
<keyword evidence="3" id="KW-0433">Leucine-rich repeat</keyword>
<dbReference type="Pfam" id="PF17776">
    <property type="entry name" value="NLRC4_HD2"/>
    <property type="match status" value="1"/>
</dbReference>
<feature type="domain" description="NACHT LRR and PYD" evidence="8">
    <location>
        <begin position="104"/>
        <end position="226"/>
    </location>
</feature>
<dbReference type="Pfam" id="PF17779">
    <property type="entry name" value="WHD_NOD2"/>
    <property type="match status" value="1"/>
</dbReference>
<accession>A0AAN8QNJ3</accession>
<sequence length="280" mass="32772">MTMETSPPKITSFIHYMIIQNNRKLEKYYGQNPNSQKWTDMDQVFMLKLGRLALKLLDNNRSVFYEEELKEYSLPVREKAWWSGLCAELARAIPKDKPVFCFTHLSFLEFMAAHYIFTFRLEERNVLDQSYRVTELFKEHSLVDMYRKAVDRYLSAPVGQYDLFLRFLCDLSMTLNYGLLRGMLFPHNAPPLKGLEDVVRLLTKRKDSAGPERQANLSECLRQLEDVVRLLTKRKDSAGPERQANLSECLRLLTKRKDSAGPERQANLSECLRQLEESED</sequence>
<dbReference type="InterPro" id="IPR041075">
    <property type="entry name" value="NOD1/2_WH"/>
</dbReference>
<evidence type="ECO:0000256" key="2">
    <source>
        <dbReference type="ARBA" id="ARBA00022490"/>
    </source>
</evidence>
<feature type="domain" description="NOD1/2 winged helix" evidence="9">
    <location>
        <begin position="46"/>
        <end position="102"/>
    </location>
</feature>
<comment type="subcellular location">
    <subcellularLocation>
        <location evidence="1">Cytoplasm</location>
    </subcellularLocation>
</comment>
<feature type="region of interest" description="Disordered" evidence="7">
    <location>
        <begin position="258"/>
        <end position="280"/>
    </location>
</feature>
<dbReference type="AlphaFoldDB" id="A0AAN8QNJ3"/>
<dbReference type="InterPro" id="IPR041267">
    <property type="entry name" value="NLRP_HD2"/>
</dbReference>
<dbReference type="PANTHER" id="PTHR24106">
    <property type="entry name" value="NACHT, LRR AND CARD DOMAINS-CONTAINING"/>
    <property type="match status" value="1"/>
</dbReference>
<gene>
    <name evidence="10" type="ORF">J4Q44_G00339100</name>
</gene>
<dbReference type="EMBL" id="JAGTTL010000033">
    <property type="protein sequence ID" value="KAK6296197.1"/>
    <property type="molecule type" value="Genomic_DNA"/>
</dbReference>